<name>A0AAV2JWG7_KNICA</name>
<gene>
    <name evidence="1" type="ORF">KC01_LOCUS12539</name>
</gene>
<dbReference type="Proteomes" id="UP001497482">
    <property type="component" value="Chromosome 15"/>
</dbReference>
<accession>A0AAV2JWG7</accession>
<organism evidence="1 2">
    <name type="scientific">Knipowitschia caucasica</name>
    <name type="common">Caucasian dwarf goby</name>
    <name type="synonym">Pomatoschistus caucasicus</name>
    <dbReference type="NCBI Taxonomy" id="637954"/>
    <lineage>
        <taxon>Eukaryota</taxon>
        <taxon>Metazoa</taxon>
        <taxon>Chordata</taxon>
        <taxon>Craniata</taxon>
        <taxon>Vertebrata</taxon>
        <taxon>Euteleostomi</taxon>
        <taxon>Actinopterygii</taxon>
        <taxon>Neopterygii</taxon>
        <taxon>Teleostei</taxon>
        <taxon>Neoteleostei</taxon>
        <taxon>Acanthomorphata</taxon>
        <taxon>Gobiaria</taxon>
        <taxon>Gobiiformes</taxon>
        <taxon>Gobioidei</taxon>
        <taxon>Gobiidae</taxon>
        <taxon>Gobiinae</taxon>
        <taxon>Knipowitschia</taxon>
    </lineage>
</organism>
<sequence>MGMAVLPIPLHRMCLECELLRRGVAVGVRPALPIDGIHIILGNGLVGGCVWADTDSGGGETVDAVVGEPDVFHACAVTRASHGAELDVADAGLVQACEDADTVEPEDGVLGARCKSSSSSPLGFGAVEPGGGCEVGVVFWVVFVLHSLLCASLNENSLGRILVFMGGGVTATDGPYILLSQVEAVLIGARARHAEPRL</sequence>
<dbReference type="EMBL" id="OZ035837">
    <property type="protein sequence ID" value="CAL1581822.1"/>
    <property type="molecule type" value="Genomic_DNA"/>
</dbReference>
<proteinExistence type="predicted"/>
<dbReference type="AlphaFoldDB" id="A0AAV2JWG7"/>
<evidence type="ECO:0000313" key="1">
    <source>
        <dbReference type="EMBL" id="CAL1581822.1"/>
    </source>
</evidence>
<protein>
    <submittedName>
        <fullName evidence="1">Uncharacterized protein</fullName>
    </submittedName>
</protein>
<evidence type="ECO:0000313" key="2">
    <source>
        <dbReference type="Proteomes" id="UP001497482"/>
    </source>
</evidence>
<keyword evidence="2" id="KW-1185">Reference proteome</keyword>
<reference evidence="1 2" key="1">
    <citation type="submission" date="2024-04" db="EMBL/GenBank/DDBJ databases">
        <authorList>
            <person name="Waldvogel A.-M."/>
            <person name="Schoenle A."/>
        </authorList>
    </citation>
    <scope>NUCLEOTIDE SEQUENCE [LARGE SCALE GENOMIC DNA]</scope>
</reference>